<proteinExistence type="predicted"/>
<evidence type="ECO:0000313" key="3">
    <source>
        <dbReference type="Proteomes" id="UP000663828"/>
    </source>
</evidence>
<name>A0A814NQJ7_ADIRI</name>
<accession>A0A814NQJ7</accession>
<dbReference type="EMBL" id="CAJNOR010001194">
    <property type="protein sequence ID" value="CAF1095273.1"/>
    <property type="molecule type" value="Genomic_DNA"/>
</dbReference>
<keyword evidence="3" id="KW-1185">Reference proteome</keyword>
<feature type="chain" id="PRO_5032956496" evidence="1">
    <location>
        <begin position="22"/>
        <end position="228"/>
    </location>
</feature>
<sequence>MVHIISSLILFGVLIVNCVFGNAPTTGEQVFGIRTTYHGAHEAGACALPKASYAISHPIAIGDIESLKYFKYRPELCGHVLQLDCGNGPLDVIVVNSNLGQGLDLYASTWNRLTNHMSPGITQCSIQLSARKAFDFDGPRCFHRPGSDSSHNEYYRCIGLLNTGGQIVISATIDDHRGKYMQSSPYFEFTYGQKIDGNKQIVFNLADGTTHKVYLRDCENQYNQQLWR</sequence>
<evidence type="ECO:0000256" key="1">
    <source>
        <dbReference type="SAM" id="SignalP"/>
    </source>
</evidence>
<gene>
    <name evidence="2" type="ORF">XAT740_LOCUS18058</name>
</gene>
<feature type="signal peptide" evidence="1">
    <location>
        <begin position="1"/>
        <end position="21"/>
    </location>
</feature>
<comment type="caution">
    <text evidence="2">The sequence shown here is derived from an EMBL/GenBank/DDBJ whole genome shotgun (WGS) entry which is preliminary data.</text>
</comment>
<organism evidence="2 3">
    <name type="scientific">Adineta ricciae</name>
    <name type="common">Rotifer</name>
    <dbReference type="NCBI Taxonomy" id="249248"/>
    <lineage>
        <taxon>Eukaryota</taxon>
        <taxon>Metazoa</taxon>
        <taxon>Spiralia</taxon>
        <taxon>Gnathifera</taxon>
        <taxon>Rotifera</taxon>
        <taxon>Eurotatoria</taxon>
        <taxon>Bdelloidea</taxon>
        <taxon>Adinetida</taxon>
        <taxon>Adinetidae</taxon>
        <taxon>Adineta</taxon>
    </lineage>
</organism>
<protein>
    <submittedName>
        <fullName evidence="2">Uncharacterized protein</fullName>
    </submittedName>
</protein>
<dbReference type="AlphaFoldDB" id="A0A814NQJ7"/>
<evidence type="ECO:0000313" key="2">
    <source>
        <dbReference type="EMBL" id="CAF1095273.1"/>
    </source>
</evidence>
<dbReference type="Proteomes" id="UP000663828">
    <property type="component" value="Unassembled WGS sequence"/>
</dbReference>
<reference evidence="2" key="1">
    <citation type="submission" date="2021-02" db="EMBL/GenBank/DDBJ databases">
        <authorList>
            <person name="Nowell W R."/>
        </authorList>
    </citation>
    <scope>NUCLEOTIDE SEQUENCE</scope>
</reference>
<keyword evidence="1" id="KW-0732">Signal</keyword>